<sequence>MFSIARKFKPSIIAGAIGAAILQTSAISSVQAQTTDSNDDVEVISVSGIRGSLMSSANIKRESSGVVDAITAEDIGKFPDTNLAESLQRITGVSIDRANNEGNQVSVRGFGPSFNLVTLNNRQMPTSSTLIEDGLNRSFNFREIAAESVSGVEVYKTGKANITSGGIGSTINVKTAKPFDFEGFKAVASAKAVIDTSNQNGDDVTPELSGMISHTFADGKVGLLLSASHAERDSGRERVGAQGWSPNRGTNVDKSGINTSLNPSQTHWAPLTIDVDRHSTQRERQNAQVVLQFAPIDTLTATVDYTLSRFKETNKLDRTSFWFDTDLGGNADSNGTVTNPMRPNDELNFWGFDILFETENDSVGLNLEWKATDTLSFTLDYHDSTSHAQPNGEESETIINLKNPRVLDTNGDGSPDRGGVDVAYITSPSGRPDVSFNAANLPGGDPFSPNAIQFDLFQTRGLQVENNIKQFQLDGKWENHGDGALDTIHFGIANTEYQMDTNRRRTVSFVPVDISNLNLTFDSIEGFGSDIGGSNNLFPVTANYSATEAMQLVRDQGFFSRNDPTFNGVNEETLALYVSFDFETEFNDLPVNINMGVRWEDTDVNSVSAQPGVVTLNYINTAGRFGEIFTPELTNVELEGGYTQVLPNLDASVEITDDIVGRFSYSKTLARPDLSSLFPSVTFDARPGGPFNASRGNAGLLPLESDNFDISVEWYYDEGSYASVGLFKKYVKNFIGTTVEATTLPDVNGNPLSDPSINPRPGCPDEVVGGNPACFGNADDPAILFDLESPSNLDTAEIDGIELNVQHMFGDTGFGTVVNATFVDGNVEYDVFDIDQTLALTGLSDSANMVAFYEKDQFQVRLAYNWRDDFLLDLSQPQVNGEPEFVEAYGQWDINFRYDINESISVFLEGLNITEETVRRHGRFTDQLITLEQYGARYNLGLSVQF</sequence>
<feature type="region of interest" description="Disordered" evidence="5">
    <location>
        <begin position="232"/>
        <end position="253"/>
    </location>
</feature>
<evidence type="ECO:0000313" key="10">
    <source>
        <dbReference type="Proteomes" id="UP001156601"/>
    </source>
</evidence>
<dbReference type="NCBIfam" id="TIGR01782">
    <property type="entry name" value="TonB-Xanth-Caul"/>
    <property type="match status" value="1"/>
</dbReference>
<dbReference type="InterPro" id="IPR036942">
    <property type="entry name" value="Beta-barrel_TonB_sf"/>
</dbReference>
<keyword evidence="10" id="KW-1185">Reference proteome</keyword>
<feature type="compositionally biased region" description="Polar residues" evidence="5">
    <location>
        <begin position="244"/>
        <end position="253"/>
    </location>
</feature>
<feature type="domain" description="TonB-dependent receptor plug" evidence="8">
    <location>
        <begin position="60"/>
        <end position="166"/>
    </location>
</feature>
<comment type="subcellular location">
    <subcellularLocation>
        <location evidence="1 4">Cell outer membrane</location>
    </subcellularLocation>
</comment>
<evidence type="ECO:0000256" key="4">
    <source>
        <dbReference type="RuleBase" id="RU003357"/>
    </source>
</evidence>
<evidence type="ECO:0000313" key="9">
    <source>
        <dbReference type="EMBL" id="GLR70716.1"/>
    </source>
</evidence>
<evidence type="ECO:0000259" key="8">
    <source>
        <dbReference type="Pfam" id="PF07715"/>
    </source>
</evidence>
<dbReference type="PANTHER" id="PTHR40980">
    <property type="entry name" value="PLUG DOMAIN-CONTAINING PROTEIN"/>
    <property type="match status" value="1"/>
</dbReference>
<reference evidence="9" key="2">
    <citation type="submission" date="2023-01" db="EMBL/GenBank/DDBJ databases">
        <title>Draft genome sequence of Agaribacter marinus strain NBRC 110023.</title>
        <authorList>
            <person name="Sun Q."/>
            <person name="Mori K."/>
        </authorList>
    </citation>
    <scope>NUCLEOTIDE SEQUENCE</scope>
    <source>
        <strain evidence="9">NBRC 110023</strain>
    </source>
</reference>
<dbReference type="PANTHER" id="PTHR40980:SF3">
    <property type="entry name" value="TONB-DEPENDENT RECEPTOR-LIKE BETA-BARREL DOMAIN-CONTAINING PROTEIN"/>
    <property type="match status" value="1"/>
</dbReference>
<accession>A0AA37SVV4</accession>
<keyword evidence="2 4" id="KW-0472">Membrane</keyword>
<keyword evidence="4" id="KW-0798">TonB box</keyword>
<dbReference type="GO" id="GO:0009279">
    <property type="term" value="C:cell outer membrane"/>
    <property type="evidence" value="ECO:0007669"/>
    <property type="project" value="UniProtKB-SubCell"/>
</dbReference>
<organism evidence="9 10">
    <name type="scientific">Agaribacter marinus</name>
    <dbReference type="NCBI Taxonomy" id="1431249"/>
    <lineage>
        <taxon>Bacteria</taxon>
        <taxon>Pseudomonadati</taxon>
        <taxon>Pseudomonadota</taxon>
        <taxon>Gammaproteobacteria</taxon>
        <taxon>Alteromonadales</taxon>
        <taxon>Alteromonadaceae</taxon>
        <taxon>Agaribacter</taxon>
    </lineage>
</organism>
<evidence type="ECO:0000256" key="3">
    <source>
        <dbReference type="ARBA" id="ARBA00023237"/>
    </source>
</evidence>
<dbReference type="Gene3D" id="2.40.170.20">
    <property type="entry name" value="TonB-dependent receptor, beta-barrel domain"/>
    <property type="match status" value="1"/>
</dbReference>
<dbReference type="InterPro" id="IPR010104">
    <property type="entry name" value="TonB_rcpt_bac"/>
</dbReference>
<dbReference type="SUPFAM" id="SSF56935">
    <property type="entry name" value="Porins"/>
    <property type="match status" value="1"/>
</dbReference>
<comment type="caution">
    <text evidence="9">The sequence shown here is derived from an EMBL/GenBank/DDBJ whole genome shotgun (WGS) entry which is preliminary data.</text>
</comment>
<dbReference type="AlphaFoldDB" id="A0AA37SVV4"/>
<evidence type="ECO:0000256" key="5">
    <source>
        <dbReference type="SAM" id="MobiDB-lite"/>
    </source>
</evidence>
<protein>
    <submittedName>
        <fullName evidence="9">TonB-dependent receptor</fullName>
    </submittedName>
</protein>
<dbReference type="Gene3D" id="2.170.130.10">
    <property type="entry name" value="TonB-dependent receptor, plug domain"/>
    <property type="match status" value="1"/>
</dbReference>
<evidence type="ECO:0000256" key="2">
    <source>
        <dbReference type="ARBA" id="ARBA00023136"/>
    </source>
</evidence>
<keyword evidence="3" id="KW-0998">Cell outer membrane</keyword>
<dbReference type="InterPro" id="IPR000531">
    <property type="entry name" value="Beta-barrel_TonB"/>
</dbReference>
<reference evidence="9" key="1">
    <citation type="journal article" date="2014" name="Int. J. Syst. Evol. Microbiol.">
        <title>Complete genome sequence of Corynebacterium casei LMG S-19264T (=DSM 44701T), isolated from a smear-ripened cheese.</title>
        <authorList>
            <consortium name="US DOE Joint Genome Institute (JGI-PGF)"/>
            <person name="Walter F."/>
            <person name="Albersmeier A."/>
            <person name="Kalinowski J."/>
            <person name="Ruckert C."/>
        </authorList>
    </citation>
    <scope>NUCLEOTIDE SEQUENCE</scope>
    <source>
        <strain evidence="9">NBRC 110023</strain>
    </source>
</reference>
<dbReference type="Pfam" id="PF00593">
    <property type="entry name" value="TonB_dep_Rec_b-barrel"/>
    <property type="match status" value="1"/>
</dbReference>
<feature type="chain" id="PRO_5041410754" evidence="6">
    <location>
        <begin position="33"/>
        <end position="946"/>
    </location>
</feature>
<proteinExistence type="inferred from homology"/>
<keyword evidence="9" id="KW-0675">Receptor</keyword>
<feature type="domain" description="TonB-dependent receptor-like beta-barrel" evidence="7">
    <location>
        <begin position="407"/>
        <end position="913"/>
    </location>
</feature>
<dbReference type="InterPro" id="IPR012910">
    <property type="entry name" value="Plug_dom"/>
</dbReference>
<evidence type="ECO:0000256" key="6">
    <source>
        <dbReference type="SAM" id="SignalP"/>
    </source>
</evidence>
<name>A0AA37SVV4_9ALTE</name>
<dbReference type="RefSeq" id="WP_284216999.1">
    <property type="nucleotide sequence ID" value="NZ_BSOT01000005.1"/>
</dbReference>
<keyword evidence="6" id="KW-0732">Signal</keyword>
<gene>
    <name evidence="9" type="primary">iroN_4</name>
    <name evidence="9" type="ORF">GCM10007852_16240</name>
</gene>
<evidence type="ECO:0000256" key="1">
    <source>
        <dbReference type="ARBA" id="ARBA00004442"/>
    </source>
</evidence>
<dbReference type="Pfam" id="PF07715">
    <property type="entry name" value="Plug"/>
    <property type="match status" value="1"/>
</dbReference>
<dbReference type="Proteomes" id="UP001156601">
    <property type="component" value="Unassembled WGS sequence"/>
</dbReference>
<comment type="similarity">
    <text evidence="4">Belongs to the TonB-dependent receptor family.</text>
</comment>
<feature type="signal peptide" evidence="6">
    <location>
        <begin position="1"/>
        <end position="32"/>
    </location>
</feature>
<dbReference type="InterPro" id="IPR037066">
    <property type="entry name" value="Plug_dom_sf"/>
</dbReference>
<dbReference type="EMBL" id="BSOT01000005">
    <property type="protein sequence ID" value="GLR70716.1"/>
    <property type="molecule type" value="Genomic_DNA"/>
</dbReference>
<evidence type="ECO:0000259" key="7">
    <source>
        <dbReference type="Pfam" id="PF00593"/>
    </source>
</evidence>